<dbReference type="EMBL" id="JACHEN010000008">
    <property type="protein sequence ID" value="MBB6215546.1"/>
    <property type="molecule type" value="Genomic_DNA"/>
</dbReference>
<dbReference type="RefSeq" id="WP_184309934.1">
    <property type="nucleotide sequence ID" value="NZ_JACHEN010000008.1"/>
</dbReference>
<dbReference type="AlphaFoldDB" id="A0A841KPZ3"/>
<dbReference type="InterPro" id="IPR054229">
    <property type="entry name" value="DUF6954"/>
</dbReference>
<dbReference type="Pfam" id="PF22268">
    <property type="entry name" value="DUF6954"/>
    <property type="match status" value="1"/>
</dbReference>
<comment type="caution">
    <text evidence="2">The sequence shown here is derived from an EMBL/GenBank/DDBJ whole genome shotgun (WGS) entry which is preliminary data.</text>
</comment>
<keyword evidence="1" id="KW-0812">Transmembrane</keyword>
<evidence type="ECO:0000313" key="2">
    <source>
        <dbReference type="EMBL" id="MBB6215546.1"/>
    </source>
</evidence>
<gene>
    <name evidence="2" type="ORF">HNQ80_001635</name>
</gene>
<sequence length="62" mass="7176">MGKRTLGYLIFVVLFLLLTFFGMGPVLMADGSMNERIITLIFVLLGYMILGGVFRFWRKRNK</sequence>
<evidence type="ECO:0000256" key="1">
    <source>
        <dbReference type="SAM" id="Phobius"/>
    </source>
</evidence>
<accession>A0A841KPZ3</accession>
<evidence type="ECO:0000313" key="3">
    <source>
        <dbReference type="Proteomes" id="UP000579281"/>
    </source>
</evidence>
<keyword evidence="3" id="KW-1185">Reference proteome</keyword>
<reference evidence="2 3" key="1">
    <citation type="submission" date="2020-08" db="EMBL/GenBank/DDBJ databases">
        <title>Genomic Encyclopedia of Type Strains, Phase IV (KMG-IV): sequencing the most valuable type-strain genomes for metagenomic binning, comparative biology and taxonomic classification.</title>
        <authorList>
            <person name="Goeker M."/>
        </authorList>
    </citation>
    <scope>NUCLEOTIDE SEQUENCE [LARGE SCALE GENOMIC DNA]</scope>
    <source>
        <strain evidence="2 3">DSM 103526</strain>
    </source>
</reference>
<keyword evidence="2" id="KW-0489">Methyltransferase</keyword>
<organism evidence="2 3">
    <name type="scientific">Anaerosolibacter carboniphilus</name>
    <dbReference type="NCBI Taxonomy" id="1417629"/>
    <lineage>
        <taxon>Bacteria</taxon>
        <taxon>Bacillati</taxon>
        <taxon>Bacillota</taxon>
        <taxon>Clostridia</taxon>
        <taxon>Peptostreptococcales</taxon>
        <taxon>Thermotaleaceae</taxon>
        <taxon>Anaerosolibacter</taxon>
    </lineage>
</organism>
<dbReference type="GO" id="GO:0008168">
    <property type="term" value="F:methyltransferase activity"/>
    <property type="evidence" value="ECO:0007669"/>
    <property type="project" value="UniProtKB-KW"/>
</dbReference>
<keyword evidence="1" id="KW-0472">Membrane</keyword>
<dbReference type="Proteomes" id="UP000579281">
    <property type="component" value="Unassembled WGS sequence"/>
</dbReference>
<feature type="transmembrane region" description="Helical" evidence="1">
    <location>
        <begin position="38"/>
        <end position="57"/>
    </location>
</feature>
<keyword evidence="2" id="KW-0808">Transferase</keyword>
<proteinExistence type="predicted"/>
<dbReference type="GO" id="GO:0032259">
    <property type="term" value="P:methylation"/>
    <property type="evidence" value="ECO:0007669"/>
    <property type="project" value="UniProtKB-KW"/>
</dbReference>
<name>A0A841KPZ3_9FIRM</name>
<keyword evidence="1" id="KW-1133">Transmembrane helix</keyword>
<protein>
    <submittedName>
        <fullName evidence="2">Protein-S-isoprenylcysteine O-methyltransferase Ste14</fullName>
    </submittedName>
</protein>